<gene>
    <name evidence="1" type="ORF">Scep_010055</name>
</gene>
<comment type="caution">
    <text evidence="1">The sequence shown here is derived from an EMBL/GenBank/DDBJ whole genome shotgun (WGS) entry which is preliminary data.</text>
</comment>
<accession>A0AAP0JV41</accession>
<organism evidence="1 2">
    <name type="scientific">Stephania cephalantha</name>
    <dbReference type="NCBI Taxonomy" id="152367"/>
    <lineage>
        <taxon>Eukaryota</taxon>
        <taxon>Viridiplantae</taxon>
        <taxon>Streptophyta</taxon>
        <taxon>Embryophyta</taxon>
        <taxon>Tracheophyta</taxon>
        <taxon>Spermatophyta</taxon>
        <taxon>Magnoliopsida</taxon>
        <taxon>Ranunculales</taxon>
        <taxon>Menispermaceae</taxon>
        <taxon>Menispermoideae</taxon>
        <taxon>Cissampelideae</taxon>
        <taxon>Stephania</taxon>
    </lineage>
</organism>
<name>A0AAP0JV41_9MAGN</name>
<sequence length="91" mass="9787">MAKPIFWSRRCDVGIGARALEFGETRSEASAPASSVKAAEDTKARIVSKFPDSEIAVMAPDLSSLCTSGLQFARARAPCRFLSSSLDYQPC</sequence>
<dbReference type="AlphaFoldDB" id="A0AAP0JV41"/>
<dbReference type="Proteomes" id="UP001419268">
    <property type="component" value="Unassembled WGS sequence"/>
</dbReference>
<proteinExistence type="predicted"/>
<evidence type="ECO:0000313" key="1">
    <source>
        <dbReference type="EMBL" id="KAK9140374.1"/>
    </source>
</evidence>
<keyword evidence="2" id="KW-1185">Reference proteome</keyword>
<dbReference type="EMBL" id="JBBNAG010000004">
    <property type="protein sequence ID" value="KAK9140374.1"/>
    <property type="molecule type" value="Genomic_DNA"/>
</dbReference>
<reference evidence="1 2" key="1">
    <citation type="submission" date="2024-01" db="EMBL/GenBank/DDBJ databases">
        <title>Genome assemblies of Stephania.</title>
        <authorList>
            <person name="Yang L."/>
        </authorList>
    </citation>
    <scope>NUCLEOTIDE SEQUENCE [LARGE SCALE GENOMIC DNA]</scope>
    <source>
        <strain evidence="1">JXDWG</strain>
        <tissue evidence="1">Leaf</tissue>
    </source>
</reference>
<evidence type="ECO:0000313" key="2">
    <source>
        <dbReference type="Proteomes" id="UP001419268"/>
    </source>
</evidence>
<protein>
    <submittedName>
        <fullName evidence="1">Uncharacterized protein</fullName>
    </submittedName>
</protein>